<protein>
    <submittedName>
        <fullName evidence="1">Uncharacterized protein</fullName>
    </submittedName>
</protein>
<dbReference type="Proteomes" id="UP000245626">
    <property type="component" value="Unassembled WGS sequence"/>
</dbReference>
<dbReference type="EMBL" id="KZ819720">
    <property type="protein sequence ID" value="PWN53553.1"/>
    <property type="molecule type" value="Genomic_DNA"/>
</dbReference>
<name>A0ACD0P653_9BASI</name>
<organism evidence="1 2">
    <name type="scientific">Violaceomyces palustris</name>
    <dbReference type="NCBI Taxonomy" id="1673888"/>
    <lineage>
        <taxon>Eukaryota</taxon>
        <taxon>Fungi</taxon>
        <taxon>Dikarya</taxon>
        <taxon>Basidiomycota</taxon>
        <taxon>Ustilaginomycotina</taxon>
        <taxon>Ustilaginomycetes</taxon>
        <taxon>Violaceomycetales</taxon>
        <taxon>Violaceomycetaceae</taxon>
        <taxon>Violaceomyces</taxon>
    </lineage>
</organism>
<proteinExistence type="predicted"/>
<evidence type="ECO:0000313" key="2">
    <source>
        <dbReference type="Proteomes" id="UP000245626"/>
    </source>
</evidence>
<keyword evidence="2" id="KW-1185">Reference proteome</keyword>
<sequence>MPTTTHERTPVRLLHSFPPLPLPPRSCTPSAGMLGSKSDAVPGNQKSRQENGKRKRPNVTLPVEICGQRSIKLASAQGIPPTRPPFRPSSNLSLHHHLPFANTSSFLAPSKTLPITKS</sequence>
<accession>A0ACD0P653</accession>
<evidence type="ECO:0000313" key="1">
    <source>
        <dbReference type="EMBL" id="PWN53553.1"/>
    </source>
</evidence>
<gene>
    <name evidence="1" type="ORF">IE53DRAFT_149049</name>
</gene>
<reference evidence="1 2" key="1">
    <citation type="journal article" date="2018" name="Mol. Biol. Evol.">
        <title>Broad Genomic Sampling Reveals a Smut Pathogenic Ancestry of the Fungal Clade Ustilaginomycotina.</title>
        <authorList>
            <person name="Kijpornyongpan T."/>
            <person name="Mondo S.J."/>
            <person name="Barry K."/>
            <person name="Sandor L."/>
            <person name="Lee J."/>
            <person name="Lipzen A."/>
            <person name="Pangilinan J."/>
            <person name="LaButti K."/>
            <person name="Hainaut M."/>
            <person name="Henrissat B."/>
            <person name="Grigoriev I.V."/>
            <person name="Spatafora J.W."/>
            <person name="Aime M.C."/>
        </authorList>
    </citation>
    <scope>NUCLEOTIDE SEQUENCE [LARGE SCALE GENOMIC DNA]</scope>
    <source>
        <strain evidence="1 2">SA 807</strain>
    </source>
</reference>